<evidence type="ECO:0008006" key="3">
    <source>
        <dbReference type="Google" id="ProtNLM"/>
    </source>
</evidence>
<protein>
    <recommendedName>
        <fullName evidence="3">DUF2946 domain-containing protein</fullName>
    </recommendedName>
</protein>
<reference evidence="1" key="1">
    <citation type="submission" date="2020-11" db="EMBL/GenBank/DDBJ databases">
        <title>Agrobacterium vitis strain K377 genome.</title>
        <authorList>
            <person name="Xi H."/>
        </authorList>
    </citation>
    <scope>NUCLEOTIDE SEQUENCE</scope>
    <source>
        <strain evidence="1">K377</strain>
        <plasmid evidence="1">unnamed3</plasmid>
    </source>
</reference>
<accession>A0AAE2RD44</accession>
<evidence type="ECO:0000313" key="2">
    <source>
        <dbReference type="Proteomes" id="UP000655037"/>
    </source>
</evidence>
<evidence type="ECO:0000313" key="1">
    <source>
        <dbReference type="EMBL" id="MBF2714431.1"/>
    </source>
</evidence>
<proteinExistence type="predicted"/>
<name>A0AAE2RD44_AGRVI</name>
<dbReference type="Proteomes" id="UP000655037">
    <property type="component" value="Unassembled WGS sequence"/>
</dbReference>
<geneLocation type="plasmid" evidence="1">
    <name>unnamed3</name>
</geneLocation>
<dbReference type="AlphaFoldDB" id="A0AAE2RD44"/>
<organism evidence="1 2">
    <name type="scientific">Agrobacterium vitis</name>
    <name type="common">Rhizobium vitis</name>
    <dbReference type="NCBI Taxonomy" id="373"/>
    <lineage>
        <taxon>Bacteria</taxon>
        <taxon>Pseudomonadati</taxon>
        <taxon>Pseudomonadota</taxon>
        <taxon>Alphaproteobacteria</taxon>
        <taxon>Hyphomicrobiales</taxon>
        <taxon>Rhizobiaceae</taxon>
        <taxon>Rhizobium/Agrobacterium group</taxon>
        <taxon>Agrobacterium</taxon>
    </lineage>
</organism>
<gene>
    <name evidence="1" type="ORF">IEI95_009365</name>
</gene>
<dbReference type="RefSeq" id="WP_156534371.1">
    <property type="nucleotide sequence ID" value="NZ_JACXXJ020000004.1"/>
</dbReference>
<dbReference type="EMBL" id="JACXXJ020000004">
    <property type="protein sequence ID" value="MBF2714431.1"/>
    <property type="molecule type" value="Genomic_DNA"/>
</dbReference>
<keyword evidence="1" id="KW-0614">Plasmid</keyword>
<comment type="caution">
    <text evidence="1">The sequence shown here is derived from an EMBL/GenBank/DDBJ whole genome shotgun (WGS) entry which is preliminary data.</text>
</comment>
<sequence>MAATVSDMAKMVRIICAIALLCVGFAHKIPVIESAIPLSEVASYTLPDGTLPVLCLPSQHDEGKHPSHDLGTGCEACRITASIVLPTPADSIGQAIVVATEIHIPIRREAFYRQLFPPNASPRGPPTGTIA</sequence>